<dbReference type="EMBL" id="BARS01048242">
    <property type="protein sequence ID" value="GAG34445.1"/>
    <property type="molecule type" value="Genomic_DNA"/>
</dbReference>
<protein>
    <submittedName>
        <fullName evidence="1">Uncharacterized protein</fullName>
    </submittedName>
</protein>
<name>X0WUX2_9ZZZZ</name>
<proteinExistence type="predicted"/>
<evidence type="ECO:0000313" key="1">
    <source>
        <dbReference type="EMBL" id="GAG34445.1"/>
    </source>
</evidence>
<dbReference type="AlphaFoldDB" id="X0WUX2"/>
<comment type="caution">
    <text evidence="1">The sequence shown here is derived from an EMBL/GenBank/DDBJ whole genome shotgun (WGS) entry which is preliminary data.</text>
</comment>
<reference evidence="1" key="1">
    <citation type="journal article" date="2014" name="Front. Microbiol.">
        <title>High frequency of phylogenetically diverse reductive dehalogenase-homologous genes in deep subseafloor sedimentary metagenomes.</title>
        <authorList>
            <person name="Kawai M."/>
            <person name="Futagami T."/>
            <person name="Toyoda A."/>
            <person name="Takaki Y."/>
            <person name="Nishi S."/>
            <person name="Hori S."/>
            <person name="Arai W."/>
            <person name="Tsubouchi T."/>
            <person name="Morono Y."/>
            <person name="Uchiyama I."/>
            <person name="Ito T."/>
            <person name="Fujiyama A."/>
            <person name="Inagaki F."/>
            <person name="Takami H."/>
        </authorList>
    </citation>
    <scope>NUCLEOTIDE SEQUENCE</scope>
    <source>
        <strain evidence="1">Expedition CK06-06</strain>
    </source>
</reference>
<feature type="non-terminal residue" evidence="1">
    <location>
        <position position="1"/>
    </location>
</feature>
<sequence length="202" mass="22847">DATGLGRIHRFSLPSELGLSCPIVPHPNYLVSVKSSPRSIAIGPGWEDNKGNKYWLADFTDEIEKVTVKDVKEKVEEIQFKVTYTGKFENCNSVTEFYRLNTSGLEIEDRILASARAIMVQIPLLKTDGLNSSRVELGKGWFKVKYMNYLYKVECLEPKMADTFLEPFSVPNRNGIYQVGCFRTRGSYIKYRISLLGISSTG</sequence>
<accession>X0WUX2</accession>
<organism evidence="1">
    <name type="scientific">marine sediment metagenome</name>
    <dbReference type="NCBI Taxonomy" id="412755"/>
    <lineage>
        <taxon>unclassified sequences</taxon>
        <taxon>metagenomes</taxon>
        <taxon>ecological metagenomes</taxon>
    </lineage>
</organism>
<gene>
    <name evidence="1" type="ORF">S01H1_72349</name>
</gene>